<dbReference type="Proteomes" id="UP000700596">
    <property type="component" value="Unassembled WGS sequence"/>
</dbReference>
<dbReference type="PROSITE" id="PS00463">
    <property type="entry name" value="ZN2_CY6_FUNGAL_1"/>
    <property type="match status" value="1"/>
</dbReference>
<protein>
    <recommendedName>
        <fullName evidence="3">Zn(2)-C6 fungal-type domain-containing protein</fullName>
    </recommendedName>
</protein>
<dbReference type="PROSITE" id="PS50048">
    <property type="entry name" value="ZN2_CY6_FUNGAL_2"/>
    <property type="match status" value="1"/>
</dbReference>
<dbReference type="InterPro" id="IPR036864">
    <property type="entry name" value="Zn2-C6_fun-type_DNA-bd_sf"/>
</dbReference>
<name>A0A9P9D0S6_9PLEO</name>
<dbReference type="GO" id="GO:0000981">
    <property type="term" value="F:DNA-binding transcription factor activity, RNA polymerase II-specific"/>
    <property type="evidence" value="ECO:0007669"/>
    <property type="project" value="InterPro"/>
</dbReference>
<keyword evidence="5" id="KW-1185">Reference proteome</keyword>
<feature type="region of interest" description="Disordered" evidence="2">
    <location>
        <begin position="1"/>
        <end position="25"/>
    </location>
</feature>
<evidence type="ECO:0000313" key="5">
    <source>
        <dbReference type="Proteomes" id="UP000700596"/>
    </source>
</evidence>
<dbReference type="Pfam" id="PF00172">
    <property type="entry name" value="Zn_clus"/>
    <property type="match status" value="1"/>
</dbReference>
<dbReference type="PANTHER" id="PTHR47256:SF1">
    <property type="entry name" value="ZN(II)2CYS6 TRANSCRIPTION FACTOR (EUROFUNG)"/>
    <property type="match status" value="1"/>
</dbReference>
<feature type="domain" description="Zn(2)-C6 fungal-type" evidence="3">
    <location>
        <begin position="38"/>
        <end position="68"/>
    </location>
</feature>
<dbReference type="InterPro" id="IPR001138">
    <property type="entry name" value="Zn2Cys6_DnaBD"/>
</dbReference>
<dbReference type="CDD" id="cd00067">
    <property type="entry name" value="GAL4"/>
    <property type="match status" value="1"/>
</dbReference>
<evidence type="ECO:0000256" key="2">
    <source>
        <dbReference type="SAM" id="MobiDB-lite"/>
    </source>
</evidence>
<dbReference type="Gene3D" id="4.10.240.10">
    <property type="entry name" value="Zn(2)-C6 fungal-type DNA-binding domain"/>
    <property type="match status" value="1"/>
</dbReference>
<dbReference type="SMART" id="SM00066">
    <property type="entry name" value="GAL4"/>
    <property type="match status" value="1"/>
</dbReference>
<evidence type="ECO:0000313" key="4">
    <source>
        <dbReference type="EMBL" id="KAH7111285.1"/>
    </source>
</evidence>
<dbReference type="PANTHER" id="PTHR47256">
    <property type="entry name" value="ZN(II)2CYS6 TRANSCRIPTION FACTOR (EUROFUNG)-RELATED"/>
    <property type="match status" value="1"/>
</dbReference>
<evidence type="ECO:0000256" key="1">
    <source>
        <dbReference type="ARBA" id="ARBA00023242"/>
    </source>
</evidence>
<keyword evidence="1" id="KW-0539">Nucleus</keyword>
<sequence>MISSQNHTKSRLPILLPAPPGIRKRTVPVPKRARVTAACEVCRTRKSKCNGRRPKCDKCISHDTPCHYVETENRQIRQKYKALHDQQSAYEELFNCIRTMAEKDSVDVLCRIRAGQDIKTILDHVKGADLLIQLSSTSKTPRE</sequence>
<dbReference type="AlphaFoldDB" id="A0A9P9D0S6"/>
<dbReference type="EMBL" id="JAGMWT010000024">
    <property type="protein sequence ID" value="KAH7111285.1"/>
    <property type="molecule type" value="Genomic_DNA"/>
</dbReference>
<reference evidence="4" key="1">
    <citation type="journal article" date="2021" name="Nat. Commun.">
        <title>Genetic determinants of endophytism in the Arabidopsis root mycobiome.</title>
        <authorList>
            <person name="Mesny F."/>
            <person name="Miyauchi S."/>
            <person name="Thiergart T."/>
            <person name="Pickel B."/>
            <person name="Atanasova L."/>
            <person name="Karlsson M."/>
            <person name="Huettel B."/>
            <person name="Barry K.W."/>
            <person name="Haridas S."/>
            <person name="Chen C."/>
            <person name="Bauer D."/>
            <person name="Andreopoulos W."/>
            <person name="Pangilinan J."/>
            <person name="LaButti K."/>
            <person name="Riley R."/>
            <person name="Lipzen A."/>
            <person name="Clum A."/>
            <person name="Drula E."/>
            <person name="Henrissat B."/>
            <person name="Kohler A."/>
            <person name="Grigoriev I.V."/>
            <person name="Martin F.M."/>
            <person name="Hacquard S."/>
        </authorList>
    </citation>
    <scope>NUCLEOTIDE SEQUENCE</scope>
    <source>
        <strain evidence="4">MPI-CAGE-CH-0243</strain>
    </source>
</reference>
<accession>A0A9P9D0S6</accession>
<dbReference type="SUPFAM" id="SSF57701">
    <property type="entry name" value="Zn2/Cys6 DNA-binding domain"/>
    <property type="match status" value="1"/>
</dbReference>
<proteinExistence type="predicted"/>
<evidence type="ECO:0000259" key="3">
    <source>
        <dbReference type="PROSITE" id="PS50048"/>
    </source>
</evidence>
<dbReference type="OrthoDB" id="10261408at2759"/>
<comment type="caution">
    <text evidence="4">The sequence shown here is derived from an EMBL/GenBank/DDBJ whole genome shotgun (WGS) entry which is preliminary data.</text>
</comment>
<dbReference type="InterPro" id="IPR053187">
    <property type="entry name" value="Notoamide_regulator"/>
</dbReference>
<organism evidence="4 5">
    <name type="scientific">Dendryphion nanum</name>
    <dbReference type="NCBI Taxonomy" id="256645"/>
    <lineage>
        <taxon>Eukaryota</taxon>
        <taxon>Fungi</taxon>
        <taxon>Dikarya</taxon>
        <taxon>Ascomycota</taxon>
        <taxon>Pezizomycotina</taxon>
        <taxon>Dothideomycetes</taxon>
        <taxon>Pleosporomycetidae</taxon>
        <taxon>Pleosporales</taxon>
        <taxon>Torulaceae</taxon>
        <taxon>Dendryphion</taxon>
    </lineage>
</organism>
<gene>
    <name evidence="4" type="ORF">B0J11DRAFT_193926</name>
</gene>
<dbReference type="GO" id="GO:0008270">
    <property type="term" value="F:zinc ion binding"/>
    <property type="evidence" value="ECO:0007669"/>
    <property type="project" value="InterPro"/>
</dbReference>